<accession>A0A1E3HFE9</accession>
<dbReference type="STRING" id="1295533.A0A1E3HFE9"/>
<dbReference type="Pfam" id="PF13671">
    <property type="entry name" value="AAA_33"/>
    <property type="match status" value="1"/>
</dbReference>
<keyword evidence="3" id="KW-1185">Reference proteome</keyword>
<dbReference type="Proteomes" id="UP000094065">
    <property type="component" value="Unassembled WGS sequence"/>
</dbReference>
<evidence type="ECO:0000313" key="2">
    <source>
        <dbReference type="EMBL" id="ODN75062.1"/>
    </source>
</evidence>
<feature type="region of interest" description="Disordered" evidence="1">
    <location>
        <begin position="210"/>
        <end position="299"/>
    </location>
</feature>
<feature type="compositionally biased region" description="Basic and acidic residues" evidence="1">
    <location>
        <begin position="210"/>
        <end position="232"/>
    </location>
</feature>
<feature type="compositionally biased region" description="Gly residues" evidence="1">
    <location>
        <begin position="247"/>
        <end position="282"/>
    </location>
</feature>
<evidence type="ECO:0000313" key="3">
    <source>
        <dbReference type="Proteomes" id="UP000094065"/>
    </source>
</evidence>
<proteinExistence type="predicted"/>
<name>A0A1E3HFE9_9TREE</name>
<comment type="caution">
    <text evidence="2">The sequence shown here is derived from an EMBL/GenBank/DDBJ whole genome shotgun (WGS) entry which is preliminary data.</text>
</comment>
<dbReference type="PANTHER" id="PTHR43883">
    <property type="entry name" value="SLR0207 PROTEIN"/>
    <property type="match status" value="1"/>
</dbReference>
<dbReference type="GeneID" id="30157590"/>
<sequence>MDPLAPLPTLVLPPQTLILLVGLPGSGKSTFASSLCQSSASLLTSDPSNPYQPLHASIKGGIRPWIRASQDDAPSRRRQEVEALVGWGLREGCNVVVDRCGFDPVQRSHFISIAEGINPQIRIYALVLAVSEQTLKTRLTSRESHPTITGSEEGLRVLGQMDKVWQPPTSQSGEGFHKILILDEKDQPNGAEGWTEDLARGVVAKIEREGEQEVGERKDYKPKPREFGDGRGRGRGGYRGSWENGRGRGGWGGDRGRGGYARGGSGGPWRGSGDGWRGGYARGGYHQSDSTSTASAPPS</sequence>
<reference evidence="2 3" key="1">
    <citation type="submission" date="2016-06" db="EMBL/GenBank/DDBJ databases">
        <title>Evolution of pathogenesis and genome organization in the Tremellales.</title>
        <authorList>
            <person name="Cuomo C."/>
            <person name="Litvintseva A."/>
            <person name="Heitman J."/>
            <person name="Chen Y."/>
            <person name="Sun S."/>
            <person name="Springer D."/>
            <person name="Dromer F."/>
            <person name="Young S."/>
            <person name="Zeng Q."/>
            <person name="Chapman S."/>
            <person name="Gujja S."/>
            <person name="Saif S."/>
            <person name="Birren B."/>
        </authorList>
    </citation>
    <scope>NUCLEOTIDE SEQUENCE [LARGE SCALE GENOMIC DNA]</scope>
    <source>
        <strain evidence="2 3">CBS 6039</strain>
    </source>
</reference>
<dbReference type="Gene3D" id="3.40.50.300">
    <property type="entry name" value="P-loop containing nucleotide triphosphate hydrolases"/>
    <property type="match status" value="1"/>
</dbReference>
<dbReference type="PANTHER" id="PTHR43883:SF1">
    <property type="entry name" value="GLUCONOKINASE"/>
    <property type="match status" value="1"/>
</dbReference>
<gene>
    <name evidence="2" type="ORF">L202_06281</name>
</gene>
<feature type="compositionally biased region" description="Low complexity" evidence="1">
    <location>
        <begin position="290"/>
        <end position="299"/>
    </location>
</feature>
<dbReference type="InterPro" id="IPR052732">
    <property type="entry name" value="Cell-binding_unc_protein"/>
</dbReference>
<dbReference type="EMBL" id="AWGJ01000010">
    <property type="protein sequence ID" value="ODN75062.1"/>
    <property type="molecule type" value="Genomic_DNA"/>
</dbReference>
<dbReference type="OrthoDB" id="3512845at2759"/>
<dbReference type="SUPFAM" id="SSF52540">
    <property type="entry name" value="P-loop containing nucleoside triphosphate hydrolases"/>
    <property type="match status" value="1"/>
</dbReference>
<dbReference type="InterPro" id="IPR027417">
    <property type="entry name" value="P-loop_NTPase"/>
</dbReference>
<organism evidence="2 3">
    <name type="scientific">Cryptococcus amylolentus CBS 6039</name>
    <dbReference type="NCBI Taxonomy" id="1295533"/>
    <lineage>
        <taxon>Eukaryota</taxon>
        <taxon>Fungi</taxon>
        <taxon>Dikarya</taxon>
        <taxon>Basidiomycota</taxon>
        <taxon>Agaricomycotina</taxon>
        <taxon>Tremellomycetes</taxon>
        <taxon>Tremellales</taxon>
        <taxon>Cryptococcaceae</taxon>
        <taxon>Cryptococcus</taxon>
    </lineage>
</organism>
<protein>
    <submittedName>
        <fullName evidence="2">Uncharacterized protein</fullName>
    </submittedName>
</protein>
<dbReference type="AlphaFoldDB" id="A0A1E3HFE9"/>
<dbReference type="RefSeq" id="XP_018990712.1">
    <property type="nucleotide sequence ID" value="XM_019140737.1"/>
</dbReference>
<evidence type="ECO:0000256" key="1">
    <source>
        <dbReference type="SAM" id="MobiDB-lite"/>
    </source>
</evidence>